<evidence type="ECO:0000256" key="1">
    <source>
        <dbReference type="SAM" id="MobiDB-lite"/>
    </source>
</evidence>
<sequence>MHYILQCCIPLLAAPFPPPPPPASAPAPDLAELVPSTTTRASNPHVTAASRGTRSSPIPIADDEEEGEVTTASAARFLRDPSRPPVRGSAPLPESRPSVHPFAPPSAAGPLSNTAAPADSSSKLLLPPPHKSASNGNDDQEEKREEECDIRARKFVSDLNERAKMAEQQRLVREGRDPHSLQILENCCRESGYALRPFMCRMSTTDGFDYKMGMKTLPACLTEDKECWRALDMQRTGAKEGQKGKRNFDVWVEKGYTKSVVLCVADRKNKCRGVMVRYRIADERAMKKEEKGEDGLDLHFSVPVDVDGSKSGSGNGGNRNKWKEGVMGLKVIDFWRPGVADKQLQAALGDLTRDTFELLDDVKVFQMHGGAGPSMSGNVEYPVDAKMRRYLDMEEKVKGLAMKLGYEQVHEEQKPMGTRWVLEYRREALDMLTEAMDQLLMGMADEEVSKEEARKRAFVRAAKEDGKIIKEASVGGAKYLEDVRPTENTLDNLMIIVAGQRSPVKTRNRDNGGYRPMPTLNLPVRNRESDEDGLGKVTLSSSGKEKSDTKPGVVFYSAASSPKSDDGEAILDSNADEESSAVQVGEHTVDDESLDELFSSKDADEEDNHDLSGSQTPESKIVIVENDGKVNSEEAESSLDEKKDVGVTVQSVEPSDEDSAHDDKIPLNGKTDENNPPQDDKTEEGNLPGDGKTNGAKVGWALLNLVRGANRTDSQNDNEPSNDEAEVE</sequence>
<organism evidence="2 3">
    <name type="scientific">Pseudoneurospora amorphoporcata</name>
    <dbReference type="NCBI Taxonomy" id="241081"/>
    <lineage>
        <taxon>Eukaryota</taxon>
        <taxon>Fungi</taxon>
        <taxon>Dikarya</taxon>
        <taxon>Ascomycota</taxon>
        <taxon>Pezizomycotina</taxon>
        <taxon>Sordariomycetes</taxon>
        <taxon>Sordariomycetidae</taxon>
        <taxon>Sordariales</taxon>
        <taxon>Sordariaceae</taxon>
        <taxon>Pseudoneurospora</taxon>
    </lineage>
</organism>
<protein>
    <submittedName>
        <fullName evidence="2">Uncharacterized protein</fullName>
    </submittedName>
</protein>
<name>A0AAN6P3F5_9PEZI</name>
<gene>
    <name evidence="2" type="ORF">QBC32DRAFT_368247</name>
</gene>
<reference evidence="2" key="1">
    <citation type="journal article" date="2023" name="Mol. Phylogenet. Evol.">
        <title>Genome-scale phylogeny and comparative genomics of the fungal order Sordariales.</title>
        <authorList>
            <person name="Hensen N."/>
            <person name="Bonometti L."/>
            <person name="Westerberg I."/>
            <person name="Brannstrom I.O."/>
            <person name="Guillou S."/>
            <person name="Cros-Aarteil S."/>
            <person name="Calhoun S."/>
            <person name="Haridas S."/>
            <person name="Kuo A."/>
            <person name="Mondo S."/>
            <person name="Pangilinan J."/>
            <person name="Riley R."/>
            <person name="LaButti K."/>
            <person name="Andreopoulos B."/>
            <person name="Lipzen A."/>
            <person name="Chen C."/>
            <person name="Yan M."/>
            <person name="Daum C."/>
            <person name="Ng V."/>
            <person name="Clum A."/>
            <person name="Steindorff A."/>
            <person name="Ohm R.A."/>
            <person name="Martin F."/>
            <person name="Silar P."/>
            <person name="Natvig D.O."/>
            <person name="Lalanne C."/>
            <person name="Gautier V."/>
            <person name="Ament-Velasquez S.L."/>
            <person name="Kruys A."/>
            <person name="Hutchinson M.I."/>
            <person name="Powell A.J."/>
            <person name="Barry K."/>
            <person name="Miller A.N."/>
            <person name="Grigoriev I.V."/>
            <person name="Debuchy R."/>
            <person name="Gladieux P."/>
            <person name="Hiltunen Thoren M."/>
            <person name="Johannesson H."/>
        </authorList>
    </citation>
    <scope>NUCLEOTIDE SEQUENCE</scope>
    <source>
        <strain evidence="2">CBS 626.80</strain>
    </source>
</reference>
<keyword evidence="3" id="KW-1185">Reference proteome</keyword>
<feature type="compositionally biased region" description="Polar residues" evidence="1">
    <location>
        <begin position="111"/>
        <end position="123"/>
    </location>
</feature>
<dbReference type="EMBL" id="MU859083">
    <property type="protein sequence ID" value="KAK3954923.1"/>
    <property type="molecule type" value="Genomic_DNA"/>
</dbReference>
<feature type="compositionally biased region" description="Basic and acidic residues" evidence="1">
    <location>
        <begin position="661"/>
        <end position="684"/>
    </location>
</feature>
<feature type="region of interest" description="Disordered" evidence="1">
    <location>
        <begin position="19"/>
        <end position="149"/>
    </location>
</feature>
<dbReference type="Proteomes" id="UP001303222">
    <property type="component" value="Unassembled WGS sequence"/>
</dbReference>
<dbReference type="AlphaFoldDB" id="A0AAN6P3F5"/>
<feature type="region of interest" description="Disordered" evidence="1">
    <location>
        <begin position="504"/>
        <end position="728"/>
    </location>
</feature>
<proteinExistence type="predicted"/>
<reference evidence="2" key="2">
    <citation type="submission" date="2023-06" db="EMBL/GenBank/DDBJ databases">
        <authorList>
            <consortium name="Lawrence Berkeley National Laboratory"/>
            <person name="Mondo S.J."/>
            <person name="Hensen N."/>
            <person name="Bonometti L."/>
            <person name="Westerberg I."/>
            <person name="Brannstrom I.O."/>
            <person name="Guillou S."/>
            <person name="Cros-Aarteil S."/>
            <person name="Calhoun S."/>
            <person name="Haridas S."/>
            <person name="Kuo A."/>
            <person name="Pangilinan J."/>
            <person name="Riley R."/>
            <person name="Labutti K."/>
            <person name="Andreopoulos B."/>
            <person name="Lipzen A."/>
            <person name="Chen C."/>
            <person name="Yanf M."/>
            <person name="Daum C."/>
            <person name="Ng V."/>
            <person name="Clum A."/>
            <person name="Steindorff A."/>
            <person name="Ohm R."/>
            <person name="Martin F."/>
            <person name="Silar P."/>
            <person name="Natvig D."/>
            <person name="Lalanne C."/>
            <person name="Gautier V."/>
            <person name="Ament-Velasquez S.L."/>
            <person name="Kruys A."/>
            <person name="Hutchinson M.I."/>
            <person name="Powell A.J."/>
            <person name="Barry K."/>
            <person name="Miller A.N."/>
            <person name="Grigoriev I.V."/>
            <person name="Debuchy R."/>
            <person name="Gladieux P."/>
            <person name="Thoren M.H."/>
            <person name="Johannesson H."/>
        </authorList>
    </citation>
    <scope>NUCLEOTIDE SEQUENCE</scope>
    <source>
        <strain evidence="2">CBS 626.80</strain>
    </source>
</reference>
<feature type="compositionally biased region" description="Polar residues" evidence="1">
    <location>
        <begin position="35"/>
        <end position="56"/>
    </location>
</feature>
<evidence type="ECO:0000313" key="3">
    <source>
        <dbReference type="Proteomes" id="UP001303222"/>
    </source>
</evidence>
<accession>A0AAN6P3F5</accession>
<evidence type="ECO:0000313" key="2">
    <source>
        <dbReference type="EMBL" id="KAK3954923.1"/>
    </source>
</evidence>
<comment type="caution">
    <text evidence="2">The sequence shown here is derived from an EMBL/GenBank/DDBJ whole genome shotgun (WGS) entry which is preliminary data.</text>
</comment>